<keyword evidence="1 3" id="KW-0853">WD repeat</keyword>
<dbReference type="InterPro" id="IPR036322">
    <property type="entry name" value="WD40_repeat_dom_sf"/>
</dbReference>
<dbReference type="SUPFAM" id="SSF50998">
    <property type="entry name" value="Quinoprotein alcohol dehydrogenase-like"/>
    <property type="match status" value="1"/>
</dbReference>
<dbReference type="InParanoid" id="A0A077ZX44"/>
<proteinExistence type="predicted"/>
<dbReference type="InterPro" id="IPR055442">
    <property type="entry name" value="Beta-prop_EML-like_2nd"/>
</dbReference>
<accession>A0A077ZX44</accession>
<dbReference type="Pfam" id="PF00400">
    <property type="entry name" value="WD40"/>
    <property type="match status" value="1"/>
</dbReference>
<dbReference type="EMBL" id="CCKQ01003038">
    <property type="protein sequence ID" value="CDW74146.1"/>
    <property type="molecule type" value="Genomic_DNA"/>
</dbReference>
<evidence type="ECO:0000256" key="4">
    <source>
        <dbReference type="SAM" id="MobiDB-lite"/>
    </source>
</evidence>
<dbReference type="PROSITE" id="PS50082">
    <property type="entry name" value="WD_REPEATS_2"/>
    <property type="match status" value="2"/>
</dbReference>
<evidence type="ECO:0000313" key="8">
    <source>
        <dbReference type="Proteomes" id="UP000039865"/>
    </source>
</evidence>
<dbReference type="InterPro" id="IPR011047">
    <property type="entry name" value="Quinoprotein_ADH-like_sf"/>
</dbReference>
<sequence>MGSFISQVKAVNDLRTNCHLINLSLAKIRELHGGFKSICDNFAINLTEFESIFSSNEATFAIWDTDNNVQFDLFDFNEIQSLALMDLEFCIQCVLISTSKIYQVGDDVSDLEITNLVRSSFPEGARVTLTQLLKMETPDFISHKILRESEFIIYDKHNVDKNQKFPPNYGTKPFQPKSAAQLINNRRSQNFRSWLSAALQPIIAYRLNQKTIHNYIKEPDEIKSKMEWVYGIRCGDTKRPLQYSVGKHLAQSTGTREKYEKSTWENNEEIIYFTAAIIVLFNPKINSQRFYLQHDQEILSLTISNQSGDIIASSEIADHPKIHIWHSRTLENINILKGIHRKGVHLMAFSNDDRYLVTCGLQNPSAVIIYEWRTSSVIISTSISGPTQDIFSLPQIHDQYLKEREPSEELEQRGRMVQQKIKKEDGIVVISEFEIIVFMKQTDMFTIHYISFAEAKGDCEARALCGLAIIADHKNQFYKQTGEFGEKKHIFLTGHQDGRVLIWKLYQYVGVLHNYKDEITALSKCFEDFNQKKLLILTLSGDVIEISLSELHQTKIKAKRINSITKINGTIRAMCLLNQVEKTVMIGGDQGIVCSYDLATHDLIDIWSVGARITALACLSLEDGGFIAAVGTNEGNLIIRQDWEEIIPRHHGCGQKTINDIKFSKSGVMIAVASTDKNIYLFEYKDNDYVNLVACRLEEGFPVSLNFSEDSTKIAVSTNQRKLILLDPADFTLLPTESELCAVFWSSFVGRYPLITKSPSTNMVPYALGNLSNLVAAGDENGNIYFWKSVFNIKDNIGLNFTGHTSHVQRIELTVDDKRLLSVGLQDQTLCQWKIDQIIEESTDIHGTIQDNQQARRNNHISDDDSIINEMNYNFSKFQSNQDSFKDNTVLIRGSISTTINKILSKLHFEYEDKSWKKSPAMSLVIEHIYGVQTADKRQTVMYVHFSGTTEQSRNDPSKNQTKSASEALGLTGSASAKLDMVLPKILGVNYANLINDHLNITYDPKHQICQKYLTYFTSRFAIVYNTGKNSQTFYQGHSLKISAIARHPTSPFIATGEVNSNPSIHVWDATNLETLIVLKTSHKGGVFHIAFSGDGQLLVSIGVDFTYSMQIFHWQQGRTMAFRNTGYLPIFGVRFNPYDKTQIITCGLEHMAVWQLKGPHLTCQTFQKTMTVSTQLLDENNEPSSTTSTKGQRCILLCLDFISFKLGNSIQNDIVFGSSLGEITTFCSGKHFILNPNAHDGAINCIKVTDSMTDRVNIFTGGEDGFIKLWDASLNLIQQIDMRKVKIIDDLKNKKAFAVQSLDIYVCDRKDPRRILVGLRCGEVMESIVTESDREESKMNQMVDRSMGQRQRPLLNFNFYQYLSSHSSLYRNQNHKKVFVAMYPLKKYGILASVGDDETLRLWDIVKHQLMTTKNLGTQATSLSFSPDGSYLAVGLVNGVFLLLDSKIEKLNYGTYMEEYQKPTLDVKMSPKESKAAILAIRFSHRGDFIAISYDNEHRPPEAAQNQNQQKAPTQTKASELNQKRETSFVLLYVNRQSGRNPGIKLNSKDPYVRFNKIVIPLAEYQAPVQIRQMLAITQMDFSEDDFFLEMCTQKVDSDHIRDYTEGEDIYVVFDISQNQIVSDFDLLKKAEWPEWSLSNAINARFQGNQITPENIEEEKKLRLVEQCIMTSISRFNLIQNSVCGSINGDLYLFRYPSLFIDKNNVIDFSIDKLRKIDMALTRGFSAHTSMVQCTEIHEDNYIFSTALSDQCIIQWKVQYEDQDWELDFNRFQVDKTDPFAEVPSAERFKVLMSEIWTQRLEVAERAFDRRNNLKIDCQDKIIYSAGSLIIFLSKNDDPDAECPVLQEFLTPEEQRFTAISPEVSTFTLSDDRRILVIGTSQIEANVFIWEISTNLQLARQIIHSLPYKIKDVAFFPGSTRKFVTCGIQHMCFWRQSGRNLESQIGELTIPKTFNNLGDGVFSHEAQNQNKFGLSLVCDDIDPQMLKNKSQEEELENIFVTFLTIGFLMNTLIAAGDDGFGSVLALDTNVNAGLILSGGMDGTVILWRLLIEPRSNIKSLDKLKTLSVAKNIDPQQAVMDPKYNVQSVCLGHNRIIIGTRSGNVLESKINEAGEDSKLIKPTGSKQNLQRWISCIDNETPKSISIDMRSSRIFIITHKGYFSVWDLNTFDVIFTKNFAKVSRSIISFKLSNKVMLIFENEIIVLDSNPVKKEYEEVPSYNLKLNTISDAKLNHNERILGVATTSAAAPEVTLYDTDNGFTKMKTLYGFKSSIKYIDFSTDNYYLQCEDNLGEVLLFEIETQRVIHTDAIDFELEWLGEGLRSYSHLKGIHYWYNQSNKIQQIAKVIGRPIVVVGDELGTIRLFNYPNISGQGYYQCYSDHLFSITNCLFSPDRKFLLTTSEMDRCIFKWRVNYKLERIKELQQQKVHQ</sequence>
<feature type="repeat" description="WD" evidence="3">
    <location>
        <begin position="1392"/>
        <end position="1414"/>
    </location>
</feature>
<dbReference type="SUPFAM" id="SSF50978">
    <property type="entry name" value="WD40 repeat-like"/>
    <property type="match status" value="2"/>
</dbReference>
<dbReference type="InterPro" id="IPR001680">
    <property type="entry name" value="WD40_rpt"/>
</dbReference>
<organism evidence="7 8">
    <name type="scientific">Stylonychia lemnae</name>
    <name type="common">Ciliate</name>
    <dbReference type="NCBI Taxonomy" id="5949"/>
    <lineage>
        <taxon>Eukaryota</taxon>
        <taxon>Sar</taxon>
        <taxon>Alveolata</taxon>
        <taxon>Ciliophora</taxon>
        <taxon>Intramacronucleata</taxon>
        <taxon>Spirotrichea</taxon>
        <taxon>Stichotrichia</taxon>
        <taxon>Sporadotrichida</taxon>
        <taxon>Oxytrichidae</taxon>
        <taxon>Stylonychinae</taxon>
        <taxon>Stylonychia</taxon>
    </lineage>
</organism>
<feature type="domain" description="EML-like first beta-propeller" evidence="5">
    <location>
        <begin position="1031"/>
        <end position="1285"/>
    </location>
</feature>
<dbReference type="OMA" id="KANRINY"/>
<dbReference type="Pfam" id="PF23414">
    <property type="entry name" value="Beta-prop_EML_2"/>
    <property type="match status" value="2"/>
</dbReference>
<dbReference type="InterPro" id="IPR015943">
    <property type="entry name" value="WD40/YVTN_repeat-like_dom_sf"/>
</dbReference>
<dbReference type="PANTHER" id="PTHR13720:SF57">
    <property type="entry name" value="CHROMOSOME UNDETERMINED SCAFFOLD_51, WHOLE GENOME SHOTGUN SEQUENCE"/>
    <property type="match status" value="1"/>
</dbReference>
<dbReference type="InterPro" id="IPR019775">
    <property type="entry name" value="WD40_repeat_CS"/>
</dbReference>
<evidence type="ECO:0000313" key="7">
    <source>
        <dbReference type="EMBL" id="CDW74146.1"/>
    </source>
</evidence>
<protein>
    <submittedName>
        <fullName evidence="7">Ph domain protein</fullName>
    </submittedName>
</protein>
<dbReference type="PROSITE" id="PS00678">
    <property type="entry name" value="WD_REPEATS_1"/>
    <property type="match status" value="1"/>
</dbReference>
<keyword evidence="2" id="KW-0677">Repeat</keyword>
<evidence type="ECO:0000256" key="1">
    <source>
        <dbReference type="ARBA" id="ARBA00022574"/>
    </source>
</evidence>
<evidence type="ECO:0000256" key="2">
    <source>
        <dbReference type="ARBA" id="ARBA00022737"/>
    </source>
</evidence>
<evidence type="ECO:0000259" key="6">
    <source>
        <dbReference type="Pfam" id="PF23414"/>
    </source>
</evidence>
<evidence type="ECO:0000256" key="3">
    <source>
        <dbReference type="PROSITE-ProRule" id="PRU00221"/>
    </source>
</evidence>
<keyword evidence="8" id="KW-1185">Reference proteome</keyword>
<feature type="domain" description="EML-like second beta-propeller" evidence="6">
    <location>
        <begin position="581"/>
        <end position="835"/>
    </location>
</feature>
<dbReference type="SMART" id="SM00320">
    <property type="entry name" value="WD40"/>
    <property type="match status" value="16"/>
</dbReference>
<dbReference type="PANTHER" id="PTHR13720">
    <property type="entry name" value="WD-40 REPEAT PROTEIN"/>
    <property type="match status" value="1"/>
</dbReference>
<feature type="compositionally biased region" description="Polar residues" evidence="4">
    <location>
        <begin position="1505"/>
        <end position="1522"/>
    </location>
</feature>
<dbReference type="Pfam" id="PF23409">
    <property type="entry name" value="Beta-prop_EML"/>
    <property type="match status" value="1"/>
</dbReference>
<feature type="region of interest" description="Disordered" evidence="4">
    <location>
        <begin position="1501"/>
        <end position="1522"/>
    </location>
</feature>
<reference evidence="7 8" key="1">
    <citation type="submission" date="2014-06" db="EMBL/GenBank/DDBJ databases">
        <authorList>
            <person name="Swart Estienne"/>
        </authorList>
    </citation>
    <scope>NUCLEOTIDE SEQUENCE [LARGE SCALE GENOMIC DNA]</scope>
    <source>
        <strain evidence="7 8">130c</strain>
    </source>
</reference>
<name>A0A077ZX44_STYLE</name>
<feature type="repeat" description="WD" evidence="3">
    <location>
        <begin position="1237"/>
        <end position="1272"/>
    </location>
</feature>
<dbReference type="OrthoDB" id="286304at2759"/>
<gene>
    <name evidence="7" type="primary">Contig7801.g8327</name>
    <name evidence="7" type="ORF">STYLEM_3140</name>
</gene>
<dbReference type="GO" id="GO:0005929">
    <property type="term" value="C:cilium"/>
    <property type="evidence" value="ECO:0007669"/>
    <property type="project" value="UniProtKB-ARBA"/>
</dbReference>
<dbReference type="Gene3D" id="2.130.10.10">
    <property type="entry name" value="YVTN repeat-like/Quinoprotein amine dehydrogenase"/>
    <property type="match status" value="7"/>
</dbReference>
<dbReference type="InterPro" id="IPR050630">
    <property type="entry name" value="WD_repeat_EMAP"/>
</dbReference>
<dbReference type="InterPro" id="IPR055439">
    <property type="entry name" value="Beta-prop_EML_1st"/>
</dbReference>
<evidence type="ECO:0000259" key="5">
    <source>
        <dbReference type="Pfam" id="PF23409"/>
    </source>
</evidence>
<dbReference type="Proteomes" id="UP000039865">
    <property type="component" value="Unassembled WGS sequence"/>
</dbReference>
<feature type="domain" description="EML-like second beta-propeller" evidence="6">
    <location>
        <begin position="2160"/>
        <end position="2412"/>
    </location>
</feature>